<name>A0A2P5BL94_PARAD</name>
<comment type="caution">
    <text evidence="1">The sequence shown here is derived from an EMBL/GenBank/DDBJ whole genome shotgun (WGS) entry which is preliminary data.</text>
</comment>
<gene>
    <name evidence="1" type="ORF">PanWU01x14_229700</name>
</gene>
<dbReference type="EMBL" id="JXTB01000259">
    <property type="protein sequence ID" value="PON49558.1"/>
    <property type="molecule type" value="Genomic_DNA"/>
</dbReference>
<reference evidence="2" key="1">
    <citation type="submission" date="2016-06" db="EMBL/GenBank/DDBJ databases">
        <title>Parallel loss of symbiosis genes in relatives of nitrogen-fixing non-legume Parasponia.</title>
        <authorList>
            <person name="Van Velzen R."/>
            <person name="Holmer R."/>
            <person name="Bu F."/>
            <person name="Rutten L."/>
            <person name="Van Zeijl A."/>
            <person name="Liu W."/>
            <person name="Santuari L."/>
            <person name="Cao Q."/>
            <person name="Sharma T."/>
            <person name="Shen D."/>
            <person name="Roswanjaya Y."/>
            <person name="Wardhani T."/>
            <person name="Kalhor M.S."/>
            <person name="Jansen J."/>
            <person name="Van den Hoogen J."/>
            <person name="Gungor B."/>
            <person name="Hartog M."/>
            <person name="Hontelez J."/>
            <person name="Verver J."/>
            <person name="Yang W.-C."/>
            <person name="Schijlen E."/>
            <person name="Repin R."/>
            <person name="Schilthuizen M."/>
            <person name="Schranz E."/>
            <person name="Heidstra R."/>
            <person name="Miyata K."/>
            <person name="Fedorova E."/>
            <person name="Kohlen W."/>
            <person name="Bisseling T."/>
            <person name="Smit S."/>
            <person name="Geurts R."/>
        </authorList>
    </citation>
    <scope>NUCLEOTIDE SEQUENCE [LARGE SCALE GENOMIC DNA]</scope>
    <source>
        <strain evidence="2">cv. WU1-14</strain>
    </source>
</reference>
<dbReference type="AlphaFoldDB" id="A0A2P5BL94"/>
<proteinExistence type="predicted"/>
<organism evidence="1 2">
    <name type="scientific">Parasponia andersonii</name>
    <name type="common">Sponia andersonii</name>
    <dbReference type="NCBI Taxonomy" id="3476"/>
    <lineage>
        <taxon>Eukaryota</taxon>
        <taxon>Viridiplantae</taxon>
        <taxon>Streptophyta</taxon>
        <taxon>Embryophyta</taxon>
        <taxon>Tracheophyta</taxon>
        <taxon>Spermatophyta</taxon>
        <taxon>Magnoliopsida</taxon>
        <taxon>eudicotyledons</taxon>
        <taxon>Gunneridae</taxon>
        <taxon>Pentapetalae</taxon>
        <taxon>rosids</taxon>
        <taxon>fabids</taxon>
        <taxon>Rosales</taxon>
        <taxon>Cannabaceae</taxon>
        <taxon>Parasponia</taxon>
    </lineage>
</organism>
<sequence>MQLFKSPKSRKSKIRSCKGLPKVGNDLLRLYVITGDEDSWWPALDESSSSQPISFSGVTQVARMADVRSSTGRLPCRSFSSLIAKFLVQQ</sequence>
<protein>
    <submittedName>
        <fullName evidence="1">Uncharacterized protein</fullName>
    </submittedName>
</protein>
<evidence type="ECO:0000313" key="2">
    <source>
        <dbReference type="Proteomes" id="UP000237105"/>
    </source>
</evidence>
<dbReference type="Proteomes" id="UP000237105">
    <property type="component" value="Unassembled WGS sequence"/>
</dbReference>
<keyword evidence="2" id="KW-1185">Reference proteome</keyword>
<evidence type="ECO:0000313" key="1">
    <source>
        <dbReference type="EMBL" id="PON49558.1"/>
    </source>
</evidence>
<accession>A0A2P5BL94</accession>